<name>A0A8H6SSS7_9AGAR</name>
<evidence type="ECO:0000256" key="14">
    <source>
        <dbReference type="SAM" id="MobiDB-lite"/>
    </source>
</evidence>
<dbReference type="GO" id="GO:0000272">
    <property type="term" value="P:polysaccharide catabolic process"/>
    <property type="evidence" value="ECO:0007669"/>
    <property type="project" value="UniProtKB-KW"/>
</dbReference>
<dbReference type="SUPFAM" id="SSF88713">
    <property type="entry name" value="Glycoside hydrolase/deacetylase"/>
    <property type="match status" value="1"/>
</dbReference>
<dbReference type="PANTHER" id="PTHR10587:SF135">
    <property type="entry name" value="CHITIN DEACETYLASE 3"/>
    <property type="match status" value="1"/>
</dbReference>
<dbReference type="GO" id="GO:0098552">
    <property type="term" value="C:side of membrane"/>
    <property type="evidence" value="ECO:0007669"/>
    <property type="project" value="UniProtKB-KW"/>
</dbReference>
<evidence type="ECO:0000256" key="9">
    <source>
        <dbReference type="ARBA" id="ARBA00023288"/>
    </source>
</evidence>
<evidence type="ECO:0000256" key="13">
    <source>
        <dbReference type="ARBA" id="ARBA00048494"/>
    </source>
</evidence>
<comment type="cofactor">
    <cofactor evidence="1">
        <name>Co(2+)</name>
        <dbReference type="ChEBI" id="CHEBI:48828"/>
    </cofactor>
</comment>
<evidence type="ECO:0000313" key="18">
    <source>
        <dbReference type="Proteomes" id="UP000636479"/>
    </source>
</evidence>
<evidence type="ECO:0000256" key="12">
    <source>
        <dbReference type="ARBA" id="ARBA00024056"/>
    </source>
</evidence>
<feature type="signal peptide" evidence="15">
    <location>
        <begin position="1"/>
        <end position="16"/>
    </location>
</feature>
<comment type="catalytic activity">
    <reaction evidence="13">
        <text>[(1-&gt;4)-N-acetyl-beta-D-glucosaminyl](n) + n H2O = chitosan + n acetate</text>
        <dbReference type="Rhea" id="RHEA:10464"/>
        <dbReference type="Rhea" id="RHEA-COMP:9593"/>
        <dbReference type="Rhea" id="RHEA-COMP:9597"/>
        <dbReference type="ChEBI" id="CHEBI:15377"/>
        <dbReference type="ChEBI" id="CHEBI:17029"/>
        <dbReference type="ChEBI" id="CHEBI:30089"/>
        <dbReference type="ChEBI" id="CHEBI:57704"/>
        <dbReference type="EC" id="3.5.1.41"/>
    </reaction>
    <physiologicalReaction direction="left-to-right" evidence="13">
        <dbReference type="Rhea" id="RHEA:10465"/>
    </physiologicalReaction>
</comment>
<dbReference type="GO" id="GO:0009272">
    <property type="term" value="P:fungal-type cell wall biogenesis"/>
    <property type="evidence" value="ECO:0007669"/>
    <property type="project" value="UniProtKB-ARBA"/>
</dbReference>
<keyword evidence="11" id="KW-0624">Polysaccharide degradation</keyword>
<proteinExistence type="predicted"/>
<evidence type="ECO:0000256" key="10">
    <source>
        <dbReference type="ARBA" id="ARBA00023316"/>
    </source>
</evidence>
<keyword evidence="6" id="KW-0472">Membrane</keyword>
<feature type="chain" id="PRO_5034089745" description="chitin deacetylase" evidence="15">
    <location>
        <begin position="17"/>
        <end position="448"/>
    </location>
</feature>
<keyword evidence="10" id="KW-0961">Cell wall biogenesis/degradation</keyword>
<keyword evidence="18" id="KW-1185">Reference proteome</keyword>
<keyword evidence="4" id="KW-0336">GPI-anchor</keyword>
<feature type="region of interest" description="Disordered" evidence="14">
    <location>
        <begin position="376"/>
        <end position="423"/>
    </location>
</feature>
<evidence type="ECO:0000256" key="7">
    <source>
        <dbReference type="ARBA" id="ARBA00023277"/>
    </source>
</evidence>
<evidence type="ECO:0000259" key="16">
    <source>
        <dbReference type="PROSITE" id="PS51677"/>
    </source>
</evidence>
<dbReference type="Proteomes" id="UP000636479">
    <property type="component" value="Unassembled WGS sequence"/>
</dbReference>
<organism evidence="17 18">
    <name type="scientific">Mycena indigotica</name>
    <dbReference type="NCBI Taxonomy" id="2126181"/>
    <lineage>
        <taxon>Eukaryota</taxon>
        <taxon>Fungi</taxon>
        <taxon>Dikarya</taxon>
        <taxon>Basidiomycota</taxon>
        <taxon>Agaricomycotina</taxon>
        <taxon>Agaricomycetes</taxon>
        <taxon>Agaricomycetidae</taxon>
        <taxon>Agaricales</taxon>
        <taxon>Marasmiineae</taxon>
        <taxon>Mycenaceae</taxon>
        <taxon>Mycena</taxon>
    </lineage>
</organism>
<feature type="domain" description="NodB homology" evidence="16">
    <location>
        <begin position="153"/>
        <end position="343"/>
    </location>
</feature>
<keyword evidence="5" id="KW-0146">Chitin degradation</keyword>
<gene>
    <name evidence="17" type="ORF">MIND_00634400</name>
</gene>
<evidence type="ECO:0000256" key="11">
    <source>
        <dbReference type="ARBA" id="ARBA00023326"/>
    </source>
</evidence>
<keyword evidence="15" id="KW-0732">Signal</keyword>
<dbReference type="PANTHER" id="PTHR10587">
    <property type="entry name" value="GLYCOSYL TRANSFERASE-RELATED"/>
    <property type="match status" value="1"/>
</dbReference>
<evidence type="ECO:0000256" key="5">
    <source>
        <dbReference type="ARBA" id="ARBA00023024"/>
    </source>
</evidence>
<dbReference type="GO" id="GO:0006032">
    <property type="term" value="P:chitin catabolic process"/>
    <property type="evidence" value="ECO:0007669"/>
    <property type="project" value="UniProtKB-KW"/>
</dbReference>
<evidence type="ECO:0000256" key="3">
    <source>
        <dbReference type="ARBA" id="ARBA00022475"/>
    </source>
</evidence>
<dbReference type="GO" id="GO:0071555">
    <property type="term" value="P:cell wall organization"/>
    <property type="evidence" value="ECO:0007669"/>
    <property type="project" value="UniProtKB-KW"/>
</dbReference>
<dbReference type="InterPro" id="IPR050248">
    <property type="entry name" value="Polysacc_deacetylase_ArnD"/>
</dbReference>
<feature type="compositionally biased region" description="Low complexity" evidence="14">
    <location>
        <begin position="389"/>
        <end position="423"/>
    </location>
</feature>
<keyword evidence="4" id="KW-0325">Glycoprotein</keyword>
<dbReference type="RefSeq" id="XP_037221003.1">
    <property type="nucleotide sequence ID" value="XM_037363082.1"/>
</dbReference>
<protein>
    <recommendedName>
        <fullName evidence="12">chitin deacetylase</fullName>
        <ecNumber evidence="12">3.5.1.41</ecNumber>
    </recommendedName>
</protein>
<accession>A0A8H6SSS7</accession>
<evidence type="ECO:0000313" key="17">
    <source>
        <dbReference type="EMBL" id="KAF7304031.1"/>
    </source>
</evidence>
<dbReference type="PROSITE" id="PS51677">
    <property type="entry name" value="NODB"/>
    <property type="match status" value="1"/>
</dbReference>
<keyword evidence="7" id="KW-0119">Carbohydrate metabolism</keyword>
<comment type="subcellular location">
    <subcellularLocation>
        <location evidence="2">Cell membrane</location>
        <topology evidence="2">Lipid-anchor</topology>
        <topology evidence="2">GPI-anchor</topology>
    </subcellularLocation>
</comment>
<dbReference type="OrthoDB" id="407355at2759"/>
<evidence type="ECO:0000256" key="1">
    <source>
        <dbReference type="ARBA" id="ARBA00001941"/>
    </source>
</evidence>
<keyword evidence="3" id="KW-1003">Cell membrane</keyword>
<dbReference type="EC" id="3.5.1.41" evidence="12"/>
<evidence type="ECO:0000256" key="2">
    <source>
        <dbReference type="ARBA" id="ARBA00004609"/>
    </source>
</evidence>
<dbReference type="InterPro" id="IPR011330">
    <property type="entry name" value="Glyco_hydro/deAcase_b/a-brl"/>
</dbReference>
<dbReference type="Gene3D" id="3.20.20.370">
    <property type="entry name" value="Glycoside hydrolase/deacetylase"/>
    <property type="match status" value="1"/>
</dbReference>
<keyword evidence="8" id="KW-0170">Cobalt</keyword>
<sequence length="448" mass="47470">MLGSLTFLSLSLTVSAGLVPHDHAHNARHDHSQHDHDVARALPGQWYHRDDHPVHALFRRQGETFPAIGTPEWAAGYPPGPPAFPDTTKMPVEWLNALKDAVARGAIPNVPISNLSSEGVPTYPAGANPNGPEVCSASYGCRIPTDLWDAPANHIALSFDDGPLPPSDGLLSFLDEQKEKVTVTHFMIGANILGQPAQFKRMFERGDDLAVHTWSHPLMTTQSNEQVVAQLGWTMEIIYRSTGGRVAKYWRPPQGDSDTRTSAIAREVFGLSTVIWNRETSDWSLGATPPGTTVAKIATSMNEWLTGPKSPGLMILEHELSEEAVGTFKAAYPLMKSNGWTVGSLATIMGNGTAYQNAASDTSEVVRVANIVDAKKLNGKPPGNVNTVSAPAPAASSQAPGSKAVQSSAKPSGSAAAPAPSKSANSARTLVGSSFSALAAVAVLALWS</sequence>
<dbReference type="GeneID" id="59345598"/>
<comment type="caution">
    <text evidence="17">The sequence shown here is derived from an EMBL/GenBank/DDBJ whole genome shotgun (WGS) entry which is preliminary data.</text>
</comment>
<evidence type="ECO:0000256" key="8">
    <source>
        <dbReference type="ARBA" id="ARBA00023285"/>
    </source>
</evidence>
<dbReference type="InterPro" id="IPR002509">
    <property type="entry name" value="NODB_dom"/>
</dbReference>
<reference evidence="17" key="1">
    <citation type="submission" date="2020-05" db="EMBL/GenBank/DDBJ databases">
        <title>Mycena genomes resolve the evolution of fungal bioluminescence.</title>
        <authorList>
            <person name="Tsai I.J."/>
        </authorList>
    </citation>
    <scope>NUCLEOTIDE SEQUENCE</scope>
    <source>
        <strain evidence="17">171206Taipei</strain>
    </source>
</reference>
<evidence type="ECO:0000256" key="15">
    <source>
        <dbReference type="SAM" id="SignalP"/>
    </source>
</evidence>
<evidence type="ECO:0000256" key="6">
    <source>
        <dbReference type="ARBA" id="ARBA00023136"/>
    </source>
</evidence>
<dbReference type="AlphaFoldDB" id="A0A8H6SSS7"/>
<dbReference type="Pfam" id="PF01522">
    <property type="entry name" value="Polysacc_deac_1"/>
    <property type="match status" value="1"/>
</dbReference>
<dbReference type="EMBL" id="JACAZF010000005">
    <property type="protein sequence ID" value="KAF7304031.1"/>
    <property type="molecule type" value="Genomic_DNA"/>
</dbReference>
<dbReference type="GO" id="GO:0004099">
    <property type="term" value="F:chitin deacetylase activity"/>
    <property type="evidence" value="ECO:0007669"/>
    <property type="project" value="UniProtKB-EC"/>
</dbReference>
<dbReference type="GO" id="GO:0005886">
    <property type="term" value="C:plasma membrane"/>
    <property type="evidence" value="ECO:0007669"/>
    <property type="project" value="UniProtKB-SubCell"/>
</dbReference>
<evidence type="ECO:0000256" key="4">
    <source>
        <dbReference type="ARBA" id="ARBA00022622"/>
    </source>
</evidence>
<keyword evidence="9" id="KW-0449">Lipoprotein</keyword>